<dbReference type="KEGG" id="dqu:106752316"/>
<dbReference type="InterPro" id="IPR029160">
    <property type="entry name" value="UQCC4"/>
</dbReference>
<protein>
    <submittedName>
        <fullName evidence="2">Uncharacterized protein LOC106752316</fullName>
    </submittedName>
</protein>
<dbReference type="PANTHER" id="PTHR35268:SF1">
    <property type="entry name" value="UBIQUINOL-CYTOCHROME-C REDUCTASE COMPLEX ASSEMBLY FACTOR 4"/>
    <property type="match status" value="1"/>
</dbReference>
<dbReference type="GeneID" id="106752316"/>
<proteinExistence type="predicted"/>
<dbReference type="Pfam" id="PF15013">
    <property type="entry name" value="CCSMST1"/>
    <property type="match status" value="1"/>
</dbReference>
<evidence type="ECO:0000313" key="2">
    <source>
        <dbReference type="RefSeq" id="XP_014489419.1"/>
    </source>
</evidence>
<dbReference type="PANTHER" id="PTHR35268">
    <property type="entry name" value="PROTEIN CCSMST1"/>
    <property type="match status" value="1"/>
</dbReference>
<dbReference type="Proteomes" id="UP000515204">
    <property type="component" value="Unplaced"/>
</dbReference>
<accession>A0A6P3YHL5</accession>
<organism evidence="1 2">
    <name type="scientific">Dinoponera quadriceps</name>
    <name type="common">South American ant</name>
    <dbReference type="NCBI Taxonomy" id="609295"/>
    <lineage>
        <taxon>Eukaryota</taxon>
        <taxon>Metazoa</taxon>
        <taxon>Ecdysozoa</taxon>
        <taxon>Arthropoda</taxon>
        <taxon>Hexapoda</taxon>
        <taxon>Insecta</taxon>
        <taxon>Pterygota</taxon>
        <taxon>Neoptera</taxon>
        <taxon>Endopterygota</taxon>
        <taxon>Hymenoptera</taxon>
        <taxon>Apocrita</taxon>
        <taxon>Aculeata</taxon>
        <taxon>Formicoidea</taxon>
        <taxon>Formicidae</taxon>
        <taxon>Ponerinae</taxon>
        <taxon>Ponerini</taxon>
        <taxon>Dinoponera</taxon>
    </lineage>
</organism>
<reference evidence="2" key="1">
    <citation type="submission" date="2025-08" db="UniProtKB">
        <authorList>
            <consortium name="RefSeq"/>
        </authorList>
    </citation>
    <scope>IDENTIFICATION</scope>
</reference>
<name>A0A6P3YHL5_DINQU</name>
<keyword evidence="1" id="KW-1185">Reference proteome</keyword>
<dbReference type="OrthoDB" id="5783753at2759"/>
<gene>
    <name evidence="2" type="primary">LOC106752316</name>
</gene>
<evidence type="ECO:0000313" key="1">
    <source>
        <dbReference type="Proteomes" id="UP000515204"/>
    </source>
</evidence>
<sequence length="135" mass="16064">MLRNVTKNILPWNKSVLFKRYNVPQAILDVKHKQTTTNQHMADETEDPELYRPIKYSQSKASRMRIDEYRIPYIDDIPEYQPIIVVLSISTFLIYFCILREENDIDELLYVDLDTSLKRIGKEYEKKQAMKSSSK</sequence>
<dbReference type="AlphaFoldDB" id="A0A6P3YHL5"/>
<dbReference type="RefSeq" id="XP_014489419.1">
    <property type="nucleotide sequence ID" value="XM_014633933.1"/>
</dbReference>